<proteinExistence type="predicted"/>
<comment type="caution">
    <text evidence="2">The sequence shown here is derived from an EMBL/GenBank/DDBJ whole genome shotgun (WGS) entry which is preliminary data.</text>
</comment>
<feature type="non-terminal residue" evidence="2">
    <location>
        <position position="1"/>
    </location>
</feature>
<gene>
    <name evidence="2" type="ORF">EZS27_043422</name>
</gene>
<dbReference type="AlphaFoldDB" id="A0A5J4P649"/>
<evidence type="ECO:0000256" key="1">
    <source>
        <dbReference type="SAM" id="MobiDB-lite"/>
    </source>
</evidence>
<evidence type="ECO:0000313" key="2">
    <source>
        <dbReference type="EMBL" id="KAA6304927.1"/>
    </source>
</evidence>
<organism evidence="2">
    <name type="scientific">termite gut metagenome</name>
    <dbReference type="NCBI Taxonomy" id="433724"/>
    <lineage>
        <taxon>unclassified sequences</taxon>
        <taxon>metagenomes</taxon>
        <taxon>organismal metagenomes</taxon>
    </lineage>
</organism>
<feature type="region of interest" description="Disordered" evidence="1">
    <location>
        <begin position="26"/>
        <end position="45"/>
    </location>
</feature>
<reference evidence="2" key="1">
    <citation type="submission" date="2019-03" db="EMBL/GenBank/DDBJ databases">
        <title>Single cell metagenomics reveals metabolic interactions within the superorganism composed of flagellate Streblomastix strix and complex community of Bacteroidetes bacteria on its surface.</title>
        <authorList>
            <person name="Treitli S.C."/>
            <person name="Kolisko M."/>
            <person name="Husnik F."/>
            <person name="Keeling P."/>
            <person name="Hampl V."/>
        </authorList>
    </citation>
    <scope>NUCLEOTIDE SEQUENCE</scope>
    <source>
        <strain evidence="2">STM</strain>
    </source>
</reference>
<protein>
    <submittedName>
        <fullName evidence="2">Uncharacterized protein</fullName>
    </submittedName>
</protein>
<name>A0A5J4P649_9ZZZZ</name>
<dbReference type="EMBL" id="SNRY01011116">
    <property type="protein sequence ID" value="KAA6304927.1"/>
    <property type="molecule type" value="Genomic_DNA"/>
</dbReference>
<accession>A0A5J4P649</accession>
<sequence>ALVLLVHENLNKDKHVESLWIPRLDEGSTPSSSTFIDSLDNLAKT</sequence>